<protein>
    <recommendedName>
        <fullName evidence="3">DUF805 domain-containing protein</fullName>
    </recommendedName>
</protein>
<name>A0A382UMH6_9ZZZZ</name>
<proteinExistence type="predicted"/>
<keyword evidence="1" id="KW-0812">Transmembrane</keyword>
<dbReference type="AlphaFoldDB" id="A0A382UMH6"/>
<feature type="transmembrane region" description="Helical" evidence="1">
    <location>
        <begin position="52"/>
        <end position="74"/>
    </location>
</feature>
<accession>A0A382UMH6</accession>
<dbReference type="InterPro" id="IPR008523">
    <property type="entry name" value="DUF805"/>
</dbReference>
<sequence>MNFTEAVKTCFKKYGTFSGRASRSEYWYFILLVSGSILLFVLLGIFAGGPGFAQFIPLMILLYLGVLVPIIAVTARRLHDINKSGWWQLIGVIPYVGIIGGIVLLVWYCSDGEKKDNRFGKNIYKKRRKRR</sequence>
<dbReference type="GO" id="GO:0005886">
    <property type="term" value="C:plasma membrane"/>
    <property type="evidence" value="ECO:0007669"/>
    <property type="project" value="TreeGrafter"/>
</dbReference>
<evidence type="ECO:0008006" key="3">
    <source>
        <dbReference type="Google" id="ProtNLM"/>
    </source>
</evidence>
<dbReference type="PANTHER" id="PTHR34980">
    <property type="entry name" value="INNER MEMBRANE PROTEIN-RELATED-RELATED"/>
    <property type="match status" value="1"/>
</dbReference>
<organism evidence="2">
    <name type="scientific">marine metagenome</name>
    <dbReference type="NCBI Taxonomy" id="408172"/>
    <lineage>
        <taxon>unclassified sequences</taxon>
        <taxon>metagenomes</taxon>
        <taxon>ecological metagenomes</taxon>
    </lineage>
</organism>
<feature type="transmembrane region" description="Helical" evidence="1">
    <location>
        <begin position="26"/>
        <end position="46"/>
    </location>
</feature>
<gene>
    <name evidence="2" type="ORF">METZ01_LOCUS388226</name>
</gene>
<dbReference type="EMBL" id="UINC01145318">
    <property type="protein sequence ID" value="SVD35372.1"/>
    <property type="molecule type" value="Genomic_DNA"/>
</dbReference>
<reference evidence="2" key="1">
    <citation type="submission" date="2018-05" db="EMBL/GenBank/DDBJ databases">
        <authorList>
            <person name="Lanie J.A."/>
            <person name="Ng W.-L."/>
            <person name="Kazmierczak K.M."/>
            <person name="Andrzejewski T.M."/>
            <person name="Davidsen T.M."/>
            <person name="Wayne K.J."/>
            <person name="Tettelin H."/>
            <person name="Glass J.I."/>
            <person name="Rusch D."/>
            <person name="Podicherti R."/>
            <person name="Tsui H.-C.T."/>
            <person name="Winkler M.E."/>
        </authorList>
    </citation>
    <scope>NUCLEOTIDE SEQUENCE</scope>
</reference>
<dbReference type="Pfam" id="PF05656">
    <property type="entry name" value="DUF805"/>
    <property type="match status" value="1"/>
</dbReference>
<feature type="transmembrane region" description="Helical" evidence="1">
    <location>
        <begin position="86"/>
        <end position="108"/>
    </location>
</feature>
<evidence type="ECO:0000256" key="1">
    <source>
        <dbReference type="SAM" id="Phobius"/>
    </source>
</evidence>
<keyword evidence="1" id="KW-0472">Membrane</keyword>
<evidence type="ECO:0000313" key="2">
    <source>
        <dbReference type="EMBL" id="SVD35372.1"/>
    </source>
</evidence>
<keyword evidence="1" id="KW-1133">Transmembrane helix</keyword>
<dbReference type="PANTHER" id="PTHR34980:SF2">
    <property type="entry name" value="INNER MEMBRANE PROTEIN YHAH-RELATED"/>
    <property type="match status" value="1"/>
</dbReference>